<feature type="compositionally biased region" description="Basic and acidic residues" evidence="15">
    <location>
        <begin position="783"/>
        <end position="792"/>
    </location>
</feature>
<dbReference type="GO" id="GO:0005656">
    <property type="term" value="C:nuclear pre-replicative complex"/>
    <property type="evidence" value="ECO:0007669"/>
    <property type="project" value="UniProtKB-ARBA"/>
</dbReference>
<dbReference type="PROSITE" id="PS00847">
    <property type="entry name" value="MCM_1"/>
    <property type="match status" value="1"/>
</dbReference>
<keyword evidence="7 14" id="KW-0347">Helicase</keyword>
<feature type="compositionally biased region" description="Acidic residues" evidence="15">
    <location>
        <begin position="52"/>
        <end position="63"/>
    </location>
</feature>
<dbReference type="GO" id="GO:0042555">
    <property type="term" value="C:MCM complex"/>
    <property type="evidence" value="ECO:0007669"/>
    <property type="project" value="UniProtKB-UniRule"/>
</dbReference>
<dbReference type="GO" id="GO:0097373">
    <property type="term" value="C:MCM core complex"/>
    <property type="evidence" value="ECO:0007669"/>
    <property type="project" value="UniProtKB-ARBA"/>
</dbReference>
<keyword evidence="10" id="KW-0539">Nucleus</keyword>
<dbReference type="InterPro" id="IPR012340">
    <property type="entry name" value="NA-bd_OB-fold"/>
</dbReference>
<dbReference type="InterPro" id="IPR008049">
    <property type="entry name" value="MCM6"/>
</dbReference>
<feature type="compositionally biased region" description="Low complexity" evidence="15">
    <location>
        <begin position="814"/>
        <end position="841"/>
    </location>
</feature>
<dbReference type="GO" id="GO:0016887">
    <property type="term" value="F:ATP hydrolysis activity"/>
    <property type="evidence" value="ECO:0007669"/>
    <property type="project" value="RHEA"/>
</dbReference>
<dbReference type="InterPro" id="IPR033762">
    <property type="entry name" value="MCM_OB"/>
</dbReference>
<dbReference type="GO" id="GO:0031261">
    <property type="term" value="C:DNA replication preinitiation complex"/>
    <property type="evidence" value="ECO:0007669"/>
    <property type="project" value="UniProtKB-ARBA"/>
</dbReference>
<proteinExistence type="inferred from homology"/>
<keyword evidence="9 13" id="KW-0238">DNA-binding</keyword>
<evidence type="ECO:0000256" key="1">
    <source>
        <dbReference type="ARBA" id="ARBA00004123"/>
    </source>
</evidence>
<dbReference type="FunFam" id="2.20.28.10:FF:000003">
    <property type="entry name" value="DNA helicase"/>
    <property type="match status" value="1"/>
</dbReference>
<dbReference type="GO" id="GO:0006270">
    <property type="term" value="P:DNA replication initiation"/>
    <property type="evidence" value="ECO:0007669"/>
    <property type="project" value="UniProtKB-UniRule"/>
</dbReference>
<dbReference type="PRINTS" id="PR01662">
    <property type="entry name" value="MCMPROTEIN6"/>
</dbReference>
<evidence type="ECO:0000256" key="10">
    <source>
        <dbReference type="ARBA" id="ARBA00023242"/>
    </source>
</evidence>
<dbReference type="GO" id="GO:0005524">
    <property type="term" value="F:ATP binding"/>
    <property type="evidence" value="ECO:0007669"/>
    <property type="project" value="UniProtKB-UniRule"/>
</dbReference>
<dbReference type="InterPro" id="IPR018525">
    <property type="entry name" value="MCM_CS"/>
</dbReference>
<comment type="catalytic activity">
    <reaction evidence="14">
        <text>ATP + H2O = ADP + phosphate + H(+)</text>
        <dbReference type="Rhea" id="RHEA:13065"/>
        <dbReference type="ChEBI" id="CHEBI:15377"/>
        <dbReference type="ChEBI" id="CHEBI:15378"/>
        <dbReference type="ChEBI" id="CHEBI:30616"/>
        <dbReference type="ChEBI" id="CHEBI:43474"/>
        <dbReference type="ChEBI" id="CHEBI:456216"/>
        <dbReference type="EC" id="3.6.4.12"/>
    </reaction>
</comment>
<feature type="domain" description="MCM C-terminal AAA(+) ATPase" evidence="16">
    <location>
        <begin position="455"/>
        <end position="661"/>
    </location>
</feature>
<dbReference type="InterPro" id="IPR027417">
    <property type="entry name" value="P-loop_NTPase"/>
</dbReference>
<name>A0A4S8MDR4_DENBC</name>
<dbReference type="Pfam" id="PF18263">
    <property type="entry name" value="WHD_MCM6"/>
    <property type="match status" value="1"/>
</dbReference>
<dbReference type="SUPFAM" id="SSF52540">
    <property type="entry name" value="P-loop containing nucleoside triphosphate hydrolases"/>
    <property type="match status" value="1"/>
</dbReference>
<dbReference type="FunFam" id="1.20.58.870:FF:000002">
    <property type="entry name" value="DNA helicase"/>
    <property type="match status" value="1"/>
</dbReference>
<evidence type="ECO:0000256" key="15">
    <source>
        <dbReference type="SAM" id="MobiDB-lite"/>
    </source>
</evidence>
<dbReference type="CDD" id="cd17757">
    <property type="entry name" value="MCM6"/>
    <property type="match status" value="1"/>
</dbReference>
<keyword evidence="5 13" id="KW-0547">Nucleotide-binding</keyword>
<dbReference type="PANTHER" id="PTHR11630">
    <property type="entry name" value="DNA REPLICATION LICENSING FACTOR MCM FAMILY MEMBER"/>
    <property type="match status" value="1"/>
</dbReference>
<dbReference type="GO" id="GO:0043596">
    <property type="term" value="C:nuclear replication fork"/>
    <property type="evidence" value="ECO:0007669"/>
    <property type="project" value="UniProtKB-ARBA"/>
</dbReference>
<sequence length="976" mass="108082">MDSDLLSSPAPLSSLPPSSAPGPDLHDSQSVNGQSSQLESRGTPRRRTDALTLDDEADEEQSQEAETGRKRRRPRTQQQNGDVPLVRDAVGESVAESFETFLKTFTEDVALASTPASDGDVFNPPEGELVYIEQIQLMREYELTTLYVDYGHLLSKDDVLAGAIQKQYYRFLPYLRRALQNLVAEYAPDYLKINPSAATTDSSNLQSREFSIAFYHLPLVSGIRDLRTDKIGTLMSISGTVTRTSEVRPELLFGSFICEVCKGLVNDIEQQFKYTEPSLCPNPTCGNRSAWQLQIDTSKFTDWQKVRIQENPSEIPTGSMPRSLDVILRGELVERAKAGDKCVFTGTFIVVPDVSQLGLPGGDQTRLQREAARSGANAITGGIGGGVTGLKSLGVRDLQYKTAFLACMVNDADARGGTNVRGEEQSGEESGQAFVQSLTEPEFEELKRMIDSDHIYSRLVESIAPTVYGHEIVKKGLLLQLMGGVHKQTPEGMHLRGDINICIVGDPSTSKSQFLKYICSFLPRAVYTSGKASSAAGLTAAVVKDEETGEFTIEAGALMLADNGICAIDEFDKMDIGDQVAIHEAMEQQTISIAKAGIHATLNARTSILAAANPIGGRYDRKRTLRANVQMSAPIMSRFDLFFVVLDECDERTDFNIAKHIVNVHRYQDEAINPEFSTETLQRYIRYARTFNPKMTPEAADVLVEKYRILRQDDASGAGRNSYRITVRQLESMIRLSEAIARANCTSEITPAFVREAYSLLRQSIIHVEQDDIDFDEEELEGEREHRLKTETQEESQDVDMSGANDSTDPTDESGTAVGSGAALSSTVVASSSQNNQQVAPAPQPEAPKRKMVITHDKYMTLQSLIVLHLSEVERETGQGMDREALIDWYLEFKEDEIQDVNELDYEKELITKVLRKLVKDLFLIEVKGDVQESLPSFDEESDQSIQATEGENVRVYYMVHPSVDTDESSAFTSTS</sequence>
<dbReference type="EC" id="3.6.4.12" evidence="3 14"/>
<dbReference type="Pfam" id="PF14551">
    <property type="entry name" value="MCM_N"/>
    <property type="match status" value="1"/>
</dbReference>
<evidence type="ECO:0000256" key="4">
    <source>
        <dbReference type="ARBA" id="ARBA00022705"/>
    </source>
</evidence>
<dbReference type="GO" id="GO:0000727">
    <property type="term" value="P:double-strand break repair via break-induced replication"/>
    <property type="evidence" value="ECO:0007669"/>
    <property type="project" value="TreeGrafter"/>
</dbReference>
<evidence type="ECO:0000256" key="14">
    <source>
        <dbReference type="RuleBase" id="RU368064"/>
    </source>
</evidence>
<feature type="region of interest" description="Disordered" evidence="15">
    <location>
        <begin position="1"/>
        <end position="88"/>
    </location>
</feature>
<dbReference type="Gene3D" id="3.40.50.300">
    <property type="entry name" value="P-loop containing nucleotide triphosphate hydrolases"/>
    <property type="match status" value="1"/>
</dbReference>
<evidence type="ECO:0000256" key="6">
    <source>
        <dbReference type="ARBA" id="ARBA00022801"/>
    </source>
</evidence>
<evidence type="ECO:0000256" key="3">
    <source>
        <dbReference type="ARBA" id="ARBA00012551"/>
    </source>
</evidence>
<evidence type="ECO:0000256" key="2">
    <source>
        <dbReference type="ARBA" id="ARBA00008010"/>
    </source>
</evidence>
<dbReference type="SMART" id="SM00350">
    <property type="entry name" value="MCM"/>
    <property type="match status" value="1"/>
</dbReference>
<dbReference type="Gene3D" id="3.30.1640.10">
    <property type="entry name" value="mini-chromosome maintenance (MCM) complex, chain A, domain 1"/>
    <property type="match status" value="1"/>
</dbReference>
<comment type="function">
    <text evidence="14">Acts as component of the MCM2-7 complex (MCM complex) which is the replicative helicase essential for 'once per cell cycle' DNA replication initiation and elongation in eukaryotic cells. The active ATPase sites in the MCM2-7 ring are formed through the interaction surfaces of two neighboring subunits such that a critical structure of a conserved arginine finger motif is provided in trans relative to the ATP-binding site of the Walker A box of the adjacent subunit. The six ATPase active sites, however, are likely to contribute differentially to the complex helicase activity.</text>
</comment>
<dbReference type="GO" id="GO:0006279">
    <property type="term" value="P:premeiotic DNA replication"/>
    <property type="evidence" value="ECO:0007669"/>
    <property type="project" value="UniProtKB-ARBA"/>
</dbReference>
<dbReference type="AlphaFoldDB" id="A0A4S8MDR4"/>
<comment type="subcellular location">
    <subcellularLocation>
        <location evidence="1 14">Nucleus</location>
    </subcellularLocation>
</comment>
<organism evidence="17 18">
    <name type="scientific">Dendrothele bispora (strain CBS 962.96)</name>
    <dbReference type="NCBI Taxonomy" id="1314807"/>
    <lineage>
        <taxon>Eukaryota</taxon>
        <taxon>Fungi</taxon>
        <taxon>Dikarya</taxon>
        <taxon>Basidiomycota</taxon>
        <taxon>Agaricomycotina</taxon>
        <taxon>Agaricomycetes</taxon>
        <taxon>Agaricomycetidae</taxon>
        <taxon>Agaricales</taxon>
        <taxon>Agaricales incertae sedis</taxon>
        <taxon>Dendrothele</taxon>
    </lineage>
</organism>
<reference evidence="17 18" key="1">
    <citation type="journal article" date="2019" name="Nat. Ecol. Evol.">
        <title>Megaphylogeny resolves global patterns of mushroom evolution.</title>
        <authorList>
            <person name="Varga T."/>
            <person name="Krizsan K."/>
            <person name="Foldi C."/>
            <person name="Dima B."/>
            <person name="Sanchez-Garcia M."/>
            <person name="Sanchez-Ramirez S."/>
            <person name="Szollosi G.J."/>
            <person name="Szarkandi J.G."/>
            <person name="Papp V."/>
            <person name="Albert L."/>
            <person name="Andreopoulos W."/>
            <person name="Angelini C."/>
            <person name="Antonin V."/>
            <person name="Barry K.W."/>
            <person name="Bougher N.L."/>
            <person name="Buchanan P."/>
            <person name="Buyck B."/>
            <person name="Bense V."/>
            <person name="Catcheside P."/>
            <person name="Chovatia M."/>
            <person name="Cooper J."/>
            <person name="Damon W."/>
            <person name="Desjardin D."/>
            <person name="Finy P."/>
            <person name="Geml J."/>
            <person name="Haridas S."/>
            <person name="Hughes K."/>
            <person name="Justo A."/>
            <person name="Karasinski D."/>
            <person name="Kautmanova I."/>
            <person name="Kiss B."/>
            <person name="Kocsube S."/>
            <person name="Kotiranta H."/>
            <person name="LaButti K.M."/>
            <person name="Lechner B.E."/>
            <person name="Liimatainen K."/>
            <person name="Lipzen A."/>
            <person name="Lukacs Z."/>
            <person name="Mihaltcheva S."/>
            <person name="Morgado L.N."/>
            <person name="Niskanen T."/>
            <person name="Noordeloos M.E."/>
            <person name="Ohm R.A."/>
            <person name="Ortiz-Santana B."/>
            <person name="Ovrebo C."/>
            <person name="Racz N."/>
            <person name="Riley R."/>
            <person name="Savchenko A."/>
            <person name="Shiryaev A."/>
            <person name="Soop K."/>
            <person name="Spirin V."/>
            <person name="Szebenyi C."/>
            <person name="Tomsovsky M."/>
            <person name="Tulloss R.E."/>
            <person name="Uehling J."/>
            <person name="Grigoriev I.V."/>
            <person name="Vagvolgyi C."/>
            <person name="Papp T."/>
            <person name="Martin F.M."/>
            <person name="Miettinen O."/>
            <person name="Hibbett D.S."/>
            <person name="Nagy L.G."/>
        </authorList>
    </citation>
    <scope>NUCLEOTIDE SEQUENCE [LARGE SCALE GENOMIC DNA]</scope>
    <source>
        <strain evidence="17 18">CBS 962.96</strain>
    </source>
</reference>
<feature type="region of interest" description="Disordered" evidence="15">
    <location>
        <begin position="778"/>
        <end position="850"/>
    </location>
</feature>
<keyword evidence="11 14" id="KW-0131">Cell cycle</keyword>
<keyword evidence="4 14" id="KW-0235">DNA replication</keyword>
<gene>
    <name evidence="17" type="ORF">K435DRAFT_718718</name>
</gene>
<keyword evidence="18" id="KW-1185">Reference proteome</keyword>
<evidence type="ECO:0000256" key="5">
    <source>
        <dbReference type="ARBA" id="ARBA00022741"/>
    </source>
</evidence>
<dbReference type="InterPro" id="IPR041024">
    <property type="entry name" value="Mcm6_C"/>
</dbReference>
<dbReference type="GO" id="GO:1990518">
    <property type="term" value="F:single-stranded 3'-5' DNA helicase activity"/>
    <property type="evidence" value="ECO:0007669"/>
    <property type="project" value="TreeGrafter"/>
</dbReference>
<evidence type="ECO:0000259" key="16">
    <source>
        <dbReference type="PROSITE" id="PS50051"/>
    </source>
</evidence>
<dbReference type="Pfam" id="PF00493">
    <property type="entry name" value="MCM"/>
    <property type="match status" value="1"/>
</dbReference>
<dbReference type="FunFam" id="3.40.50.300:FF:000115">
    <property type="entry name" value="DNA helicase"/>
    <property type="match status" value="1"/>
</dbReference>
<evidence type="ECO:0000313" key="18">
    <source>
        <dbReference type="Proteomes" id="UP000297245"/>
    </source>
</evidence>
<keyword evidence="8 13" id="KW-0067">ATP-binding</keyword>
<dbReference type="InterPro" id="IPR001208">
    <property type="entry name" value="MCM_dom"/>
</dbReference>
<dbReference type="InterPro" id="IPR027925">
    <property type="entry name" value="MCM_N"/>
</dbReference>
<dbReference type="GO" id="GO:0003697">
    <property type="term" value="F:single-stranded DNA binding"/>
    <property type="evidence" value="ECO:0007669"/>
    <property type="project" value="TreeGrafter"/>
</dbReference>
<dbReference type="Pfam" id="PF17855">
    <property type="entry name" value="MCM_lid"/>
    <property type="match status" value="1"/>
</dbReference>
<evidence type="ECO:0000256" key="7">
    <source>
        <dbReference type="ARBA" id="ARBA00022806"/>
    </source>
</evidence>
<dbReference type="PANTHER" id="PTHR11630:SF43">
    <property type="entry name" value="DNA REPLICATION LICENSING FACTOR MCM6"/>
    <property type="match status" value="1"/>
</dbReference>
<accession>A0A4S8MDR4</accession>
<dbReference type="Gene3D" id="1.20.58.870">
    <property type="match status" value="1"/>
</dbReference>
<dbReference type="InterPro" id="IPR041562">
    <property type="entry name" value="MCM_lid"/>
</dbReference>
<comment type="subunit">
    <text evidence="14">Component of the MCM2-7 complex.</text>
</comment>
<dbReference type="OrthoDB" id="1744952at2759"/>
<protein>
    <recommendedName>
        <fullName evidence="12 14">DNA replication licensing factor MCM6</fullName>
        <ecNumber evidence="3 14">3.6.4.12</ecNumber>
    </recommendedName>
</protein>
<dbReference type="PRINTS" id="PR01657">
    <property type="entry name" value="MCMFAMILY"/>
</dbReference>
<dbReference type="Pfam" id="PF17207">
    <property type="entry name" value="MCM_OB"/>
    <property type="match status" value="1"/>
</dbReference>
<dbReference type="PROSITE" id="PS50051">
    <property type="entry name" value="MCM_2"/>
    <property type="match status" value="1"/>
</dbReference>
<dbReference type="Proteomes" id="UP000297245">
    <property type="component" value="Unassembled WGS sequence"/>
</dbReference>
<keyword evidence="6 14" id="KW-0378">Hydrolase</keyword>
<feature type="compositionally biased region" description="Low complexity" evidence="15">
    <location>
        <begin position="1"/>
        <end position="23"/>
    </location>
</feature>
<dbReference type="EMBL" id="ML179100">
    <property type="protein sequence ID" value="THV00725.1"/>
    <property type="molecule type" value="Genomic_DNA"/>
</dbReference>
<evidence type="ECO:0000256" key="8">
    <source>
        <dbReference type="ARBA" id="ARBA00022840"/>
    </source>
</evidence>
<evidence type="ECO:0000256" key="9">
    <source>
        <dbReference type="ARBA" id="ARBA00023125"/>
    </source>
</evidence>
<dbReference type="GO" id="GO:1902969">
    <property type="term" value="P:mitotic DNA replication"/>
    <property type="evidence" value="ECO:0007669"/>
    <property type="project" value="TreeGrafter"/>
</dbReference>
<dbReference type="InterPro" id="IPR031327">
    <property type="entry name" value="MCM"/>
</dbReference>
<evidence type="ECO:0000256" key="12">
    <source>
        <dbReference type="ARBA" id="ARBA00073495"/>
    </source>
</evidence>
<dbReference type="SUPFAM" id="SSF50249">
    <property type="entry name" value="Nucleic acid-binding proteins"/>
    <property type="match status" value="1"/>
</dbReference>
<evidence type="ECO:0000256" key="11">
    <source>
        <dbReference type="ARBA" id="ARBA00023306"/>
    </source>
</evidence>
<feature type="compositionally biased region" description="Polar residues" evidence="15">
    <location>
        <begin position="28"/>
        <end position="40"/>
    </location>
</feature>
<evidence type="ECO:0000313" key="17">
    <source>
        <dbReference type="EMBL" id="THV00725.1"/>
    </source>
</evidence>
<comment type="similarity">
    <text evidence="2 13">Belongs to the MCM family.</text>
</comment>
<evidence type="ECO:0000256" key="13">
    <source>
        <dbReference type="RuleBase" id="RU004070"/>
    </source>
</evidence>
<dbReference type="Gene3D" id="2.20.28.10">
    <property type="match status" value="1"/>
</dbReference>
<dbReference type="Gene3D" id="2.40.50.140">
    <property type="entry name" value="Nucleic acid-binding proteins"/>
    <property type="match status" value="1"/>
</dbReference>